<dbReference type="InterPro" id="IPR004360">
    <property type="entry name" value="Glyas_Fos-R_dOase_dom"/>
</dbReference>
<feature type="domain" description="VOC" evidence="1">
    <location>
        <begin position="4"/>
        <end position="121"/>
    </location>
</feature>
<dbReference type="SUPFAM" id="SSF54593">
    <property type="entry name" value="Glyoxalase/Bleomycin resistance protein/Dihydroxybiphenyl dioxygenase"/>
    <property type="match status" value="1"/>
</dbReference>
<organism evidence="2 3">
    <name type="scientific">Streptomyces halobius</name>
    <dbReference type="NCBI Taxonomy" id="2879846"/>
    <lineage>
        <taxon>Bacteria</taxon>
        <taxon>Bacillati</taxon>
        <taxon>Actinomycetota</taxon>
        <taxon>Actinomycetes</taxon>
        <taxon>Kitasatosporales</taxon>
        <taxon>Streptomycetaceae</taxon>
        <taxon>Streptomyces</taxon>
    </lineage>
</organism>
<accession>A0ABY4M8H4</accession>
<evidence type="ECO:0000313" key="3">
    <source>
        <dbReference type="Proteomes" id="UP000830115"/>
    </source>
</evidence>
<evidence type="ECO:0000313" key="2">
    <source>
        <dbReference type="EMBL" id="UQA94089.1"/>
    </source>
</evidence>
<proteinExistence type="predicted"/>
<gene>
    <name evidence="2" type="ORF">K9S39_21405</name>
</gene>
<dbReference type="InterPro" id="IPR037523">
    <property type="entry name" value="VOC_core"/>
</dbReference>
<evidence type="ECO:0000259" key="1">
    <source>
        <dbReference type="PROSITE" id="PS51819"/>
    </source>
</evidence>
<dbReference type="Gene3D" id="3.10.180.10">
    <property type="entry name" value="2,3-Dihydroxybiphenyl 1,2-Dioxygenase, domain 1"/>
    <property type="match status" value="1"/>
</dbReference>
<name>A0ABY4M8H4_9ACTN</name>
<dbReference type="InterPro" id="IPR029068">
    <property type="entry name" value="Glyas_Bleomycin-R_OHBP_Dase"/>
</dbReference>
<dbReference type="RefSeq" id="WP_248864967.1">
    <property type="nucleotide sequence ID" value="NZ_CP086322.1"/>
</dbReference>
<dbReference type="Pfam" id="PF00903">
    <property type="entry name" value="Glyoxalase"/>
    <property type="match status" value="1"/>
</dbReference>
<sequence>MSVEFNHTIVLSRDREKSAYFLAGILGLEVGEPAGIFLPVVTANGVTLDFATVDIDIPRQHYAFLVSEEEFDQVLARLVKAEVPIQADPHGKHPGRINRNDGGRGVYFMDPAGHGLEVITRPYGSDPDSALNGVTEEITEAVTGKATEEVAGENTEEVAGAR</sequence>
<keyword evidence="3" id="KW-1185">Reference proteome</keyword>
<dbReference type="PROSITE" id="PS51819">
    <property type="entry name" value="VOC"/>
    <property type="match status" value="1"/>
</dbReference>
<dbReference type="CDD" id="cd08351">
    <property type="entry name" value="ChaP_like"/>
    <property type="match status" value="1"/>
</dbReference>
<protein>
    <submittedName>
        <fullName evidence="2">VOC family protein</fullName>
    </submittedName>
</protein>
<dbReference type="Proteomes" id="UP000830115">
    <property type="component" value="Chromosome"/>
</dbReference>
<dbReference type="EMBL" id="CP086322">
    <property type="protein sequence ID" value="UQA94089.1"/>
    <property type="molecule type" value="Genomic_DNA"/>
</dbReference>
<reference evidence="2" key="1">
    <citation type="submission" date="2021-10" db="EMBL/GenBank/DDBJ databases">
        <title>Streptomyces nigrumlapis sp.nov.,an antimicrobial producing actinobacterium isolated from Black Gobi rocks.</title>
        <authorList>
            <person name="Wen Y."/>
            <person name="Zhang W."/>
            <person name="Liu X.G."/>
        </authorList>
    </citation>
    <scope>NUCLEOTIDE SEQUENCE</scope>
    <source>
        <strain evidence="2">ST13-2-2</strain>
    </source>
</reference>